<evidence type="ECO:0000313" key="3">
    <source>
        <dbReference type="Proteomes" id="UP001066276"/>
    </source>
</evidence>
<accession>A0AAV7L005</accession>
<dbReference type="EMBL" id="JANPWB010000016">
    <property type="protein sequence ID" value="KAJ1083800.1"/>
    <property type="molecule type" value="Genomic_DNA"/>
</dbReference>
<proteinExistence type="predicted"/>
<protein>
    <submittedName>
        <fullName evidence="2">Uncharacterized protein</fullName>
    </submittedName>
</protein>
<feature type="region of interest" description="Disordered" evidence="1">
    <location>
        <begin position="86"/>
        <end position="117"/>
    </location>
</feature>
<keyword evidence="3" id="KW-1185">Reference proteome</keyword>
<comment type="caution">
    <text evidence="2">The sequence shown here is derived from an EMBL/GenBank/DDBJ whole genome shotgun (WGS) entry which is preliminary data.</text>
</comment>
<gene>
    <name evidence="2" type="ORF">NDU88_003955</name>
</gene>
<organism evidence="2 3">
    <name type="scientific">Pleurodeles waltl</name>
    <name type="common">Iberian ribbed newt</name>
    <dbReference type="NCBI Taxonomy" id="8319"/>
    <lineage>
        <taxon>Eukaryota</taxon>
        <taxon>Metazoa</taxon>
        <taxon>Chordata</taxon>
        <taxon>Craniata</taxon>
        <taxon>Vertebrata</taxon>
        <taxon>Euteleostomi</taxon>
        <taxon>Amphibia</taxon>
        <taxon>Batrachia</taxon>
        <taxon>Caudata</taxon>
        <taxon>Salamandroidea</taxon>
        <taxon>Salamandridae</taxon>
        <taxon>Pleurodelinae</taxon>
        <taxon>Pleurodeles</taxon>
    </lineage>
</organism>
<feature type="region of interest" description="Disordered" evidence="1">
    <location>
        <begin position="1"/>
        <end position="44"/>
    </location>
</feature>
<feature type="compositionally biased region" description="Basic and acidic residues" evidence="1">
    <location>
        <begin position="86"/>
        <end position="104"/>
    </location>
</feature>
<evidence type="ECO:0000313" key="2">
    <source>
        <dbReference type="EMBL" id="KAJ1083800.1"/>
    </source>
</evidence>
<sequence>MLGRIPPLKACSQSPPQRKVTKLETDRHQHPPLSSPPQKADRDDDAPVIRPILESLFGALWDDIASIKQEIATDVKDIRRGVGELDQKVESMEQASDSHDEKIIETSLDDPSPMGQN</sequence>
<name>A0AAV7L005_PLEWA</name>
<dbReference type="AlphaFoldDB" id="A0AAV7L005"/>
<reference evidence="2" key="1">
    <citation type="journal article" date="2022" name="bioRxiv">
        <title>Sequencing and chromosome-scale assembly of the giantPleurodeles waltlgenome.</title>
        <authorList>
            <person name="Brown T."/>
            <person name="Elewa A."/>
            <person name="Iarovenko S."/>
            <person name="Subramanian E."/>
            <person name="Araus A.J."/>
            <person name="Petzold A."/>
            <person name="Susuki M."/>
            <person name="Suzuki K.-i.T."/>
            <person name="Hayashi T."/>
            <person name="Toyoda A."/>
            <person name="Oliveira C."/>
            <person name="Osipova E."/>
            <person name="Leigh N.D."/>
            <person name="Simon A."/>
            <person name="Yun M.H."/>
        </authorList>
    </citation>
    <scope>NUCLEOTIDE SEQUENCE</scope>
    <source>
        <strain evidence="2">20211129_DDA</strain>
        <tissue evidence="2">Liver</tissue>
    </source>
</reference>
<dbReference type="Proteomes" id="UP001066276">
    <property type="component" value="Chromosome 12"/>
</dbReference>
<evidence type="ECO:0000256" key="1">
    <source>
        <dbReference type="SAM" id="MobiDB-lite"/>
    </source>
</evidence>